<comment type="caution">
    <text evidence="1">The sequence shown here is derived from an EMBL/GenBank/DDBJ whole genome shotgun (WGS) entry which is preliminary data.</text>
</comment>
<proteinExistence type="predicted"/>
<accession>B9XPI0</accession>
<evidence type="ECO:0000313" key="1">
    <source>
        <dbReference type="EMBL" id="EEF58208.1"/>
    </source>
</evidence>
<dbReference type="OrthoDB" id="8882855at2"/>
<reference evidence="1 2" key="1">
    <citation type="journal article" date="2011" name="J. Bacteriol.">
        <title>Genome sequence of 'Pedosphaera parvula' Ellin514, an aerobic Verrucomicrobial isolate from pasture soil.</title>
        <authorList>
            <person name="Kant R."/>
            <person name="van Passel M.W."/>
            <person name="Sangwan P."/>
            <person name="Palva A."/>
            <person name="Lucas S."/>
            <person name="Copeland A."/>
            <person name="Lapidus A."/>
            <person name="Glavina Del Rio T."/>
            <person name="Dalin E."/>
            <person name="Tice H."/>
            <person name="Bruce D."/>
            <person name="Goodwin L."/>
            <person name="Pitluck S."/>
            <person name="Chertkov O."/>
            <person name="Larimer F.W."/>
            <person name="Land M.L."/>
            <person name="Hauser L."/>
            <person name="Brettin T.S."/>
            <person name="Detter J.C."/>
            <person name="Han S."/>
            <person name="de Vos W.M."/>
            <person name="Janssen P.H."/>
            <person name="Smidt H."/>
        </authorList>
    </citation>
    <scope>NUCLEOTIDE SEQUENCE [LARGE SCALE GENOMIC DNA]</scope>
    <source>
        <strain evidence="1 2">Ellin514</strain>
    </source>
</reference>
<protein>
    <submittedName>
        <fullName evidence="1">Uncharacterized protein</fullName>
    </submittedName>
</protein>
<keyword evidence="2" id="KW-1185">Reference proteome</keyword>
<organism evidence="1 2">
    <name type="scientific">Pedosphaera parvula (strain Ellin514)</name>
    <dbReference type="NCBI Taxonomy" id="320771"/>
    <lineage>
        <taxon>Bacteria</taxon>
        <taxon>Pseudomonadati</taxon>
        <taxon>Verrucomicrobiota</taxon>
        <taxon>Pedosphaerae</taxon>
        <taxon>Pedosphaerales</taxon>
        <taxon>Pedosphaeraceae</taxon>
        <taxon>Pedosphaera</taxon>
    </lineage>
</organism>
<name>B9XPI0_PEDPL</name>
<evidence type="ECO:0000313" key="2">
    <source>
        <dbReference type="Proteomes" id="UP000003688"/>
    </source>
</evidence>
<dbReference type="EMBL" id="ABOX02000047">
    <property type="protein sequence ID" value="EEF58208.1"/>
    <property type="molecule type" value="Genomic_DNA"/>
</dbReference>
<sequence length="350" mass="38939">MRGNLNQNKGPQRHREVDARVGNALIEVKFGVDALRTVRTSLMEVAYAVGEDPVARGYVVLADSPITRERLWDEWKRAATVLRKDVLHRLTICLHTGGRISGIPHDPDGKMQPILAGVIETKRGKANTARTDYSFVILKLLLHRWLTSGEPVTSEWLARTAGCSYPAVARALSPLGSLLERRSDRRVVLRWFPKEEFARLLATSDRARSTVRFADQSGQPRSAESHVRRLEKLNPPGIAIGGVLGAKHYYPGLDLVGTPRLDLSLHSPGKRMNLDFIEKLDPALKRIDDPRAPANLVVHAVRQADAQFSPRSGGLAWTDPVECLLDLHEARLEAQAVQFLNHLEAKAQAR</sequence>
<dbReference type="RefSeq" id="WP_007417716.1">
    <property type="nucleotide sequence ID" value="NZ_ABOX02000047.1"/>
</dbReference>
<dbReference type="Proteomes" id="UP000003688">
    <property type="component" value="Unassembled WGS sequence"/>
</dbReference>
<dbReference type="AlphaFoldDB" id="B9XPI0"/>
<gene>
    <name evidence="1" type="ORF">Cflav_PD1408</name>
</gene>
<dbReference type="STRING" id="320771.Cflav_PD1408"/>